<evidence type="ECO:0000256" key="3">
    <source>
        <dbReference type="ARBA" id="ARBA00022801"/>
    </source>
</evidence>
<dbReference type="RefSeq" id="WP_150211703.1">
    <property type="nucleotide sequence ID" value="NZ_CP029190.1"/>
</dbReference>
<reference evidence="7 8" key="1">
    <citation type="submission" date="2018-05" db="EMBL/GenBank/DDBJ databases">
        <title>Streptomyces venezuelae.</title>
        <authorList>
            <person name="Kim W."/>
            <person name="Lee N."/>
            <person name="Cho B.-K."/>
        </authorList>
    </citation>
    <scope>NUCLEOTIDE SEQUENCE [LARGE SCALE GENOMIC DNA]</scope>
    <source>
        <strain evidence="7 8">ATCC 21782</strain>
    </source>
</reference>
<dbReference type="PROSITE" id="PS51935">
    <property type="entry name" value="NLPC_P60"/>
    <property type="match status" value="1"/>
</dbReference>
<dbReference type="EMBL" id="CP029190">
    <property type="protein sequence ID" value="QES51966.1"/>
    <property type="molecule type" value="Genomic_DNA"/>
</dbReference>
<keyword evidence="3" id="KW-0378">Hydrolase</keyword>
<organism evidence="7 8">
    <name type="scientific">Streptomyces venezuelae</name>
    <dbReference type="NCBI Taxonomy" id="54571"/>
    <lineage>
        <taxon>Bacteria</taxon>
        <taxon>Bacillati</taxon>
        <taxon>Actinomycetota</taxon>
        <taxon>Actinomycetes</taxon>
        <taxon>Kitasatosporales</taxon>
        <taxon>Streptomycetaceae</taxon>
        <taxon>Streptomyces</taxon>
    </lineage>
</organism>
<dbReference type="SUPFAM" id="SSF54001">
    <property type="entry name" value="Cysteine proteinases"/>
    <property type="match status" value="1"/>
</dbReference>
<keyword evidence="5" id="KW-0732">Signal</keyword>
<dbReference type="InterPro" id="IPR000064">
    <property type="entry name" value="NLP_P60_dom"/>
</dbReference>
<dbReference type="GO" id="GO:0008234">
    <property type="term" value="F:cysteine-type peptidase activity"/>
    <property type="evidence" value="ECO:0007669"/>
    <property type="project" value="UniProtKB-KW"/>
</dbReference>
<keyword evidence="4" id="KW-0788">Thiol protease</keyword>
<dbReference type="Pfam" id="PF00877">
    <property type="entry name" value="NLPC_P60"/>
    <property type="match status" value="1"/>
</dbReference>
<evidence type="ECO:0000256" key="4">
    <source>
        <dbReference type="ARBA" id="ARBA00022807"/>
    </source>
</evidence>
<dbReference type="GO" id="GO:0006508">
    <property type="term" value="P:proteolysis"/>
    <property type="evidence" value="ECO:0007669"/>
    <property type="project" value="UniProtKB-KW"/>
</dbReference>
<name>A0A5P2DA59_STRVZ</name>
<dbReference type="OrthoDB" id="5496837at2"/>
<dbReference type="AlphaFoldDB" id="A0A5P2DA59"/>
<dbReference type="Gene3D" id="3.90.1720.10">
    <property type="entry name" value="endopeptidase domain like (from Nostoc punctiforme)"/>
    <property type="match status" value="1"/>
</dbReference>
<accession>A0A5P2DA59</accession>
<evidence type="ECO:0000256" key="2">
    <source>
        <dbReference type="ARBA" id="ARBA00022670"/>
    </source>
</evidence>
<evidence type="ECO:0000256" key="1">
    <source>
        <dbReference type="ARBA" id="ARBA00007074"/>
    </source>
</evidence>
<evidence type="ECO:0000313" key="7">
    <source>
        <dbReference type="EMBL" id="QES51966.1"/>
    </source>
</evidence>
<evidence type="ECO:0000313" key="8">
    <source>
        <dbReference type="Proteomes" id="UP000325211"/>
    </source>
</evidence>
<sequence>MKKFKRWLAGVAGLLGIALVLLAAIAAHVAGLGQSEAEAAAASARCPAGGQPGLGADTAETARKVKEMLAGSGDVNVPGLSQPKKQIPNAKVIVATGIQKRVPARGQVIALATALQESTLVNLDHGDRDSLGLFQQRPSQGWGTREQIMDPVYSSGKFYDGLVKIKDWEQMPVTVAAQKVQRSGFPDAYARHEPLATALQQAIAPTLGAAPVGPLPGQPGLRGGFGPGGCAGQKGGSVDFGEIPPGSLPEGYQIPATAPMEAKAAIRWALGQLGTRYQWGGSCTNPHGPNPSERCDCSSLTQRAYGVAGKEITRTTYTQIHDGRGVPASQVQPGDLLFSRGTAASPEHVSMAIGYGYVVHAPKPGRVVEVTKQANVGEILVVRRIAG</sequence>
<feature type="chain" id="PRO_5038546578" description="NlpC/P60 domain-containing protein" evidence="5">
    <location>
        <begin position="24"/>
        <end position="387"/>
    </location>
</feature>
<gene>
    <name evidence="7" type="ORF">DEJ50_33200</name>
</gene>
<dbReference type="PANTHER" id="PTHR47359">
    <property type="entry name" value="PEPTIDOGLYCAN DL-ENDOPEPTIDASE CWLO"/>
    <property type="match status" value="1"/>
</dbReference>
<evidence type="ECO:0000259" key="6">
    <source>
        <dbReference type="PROSITE" id="PS51935"/>
    </source>
</evidence>
<feature type="domain" description="NlpC/P60" evidence="6">
    <location>
        <begin position="259"/>
        <end position="387"/>
    </location>
</feature>
<dbReference type="PANTHER" id="PTHR47359:SF3">
    <property type="entry name" value="NLP_P60 DOMAIN-CONTAINING PROTEIN-RELATED"/>
    <property type="match status" value="1"/>
</dbReference>
<keyword evidence="2" id="KW-0645">Protease</keyword>
<feature type="signal peptide" evidence="5">
    <location>
        <begin position="1"/>
        <end position="23"/>
    </location>
</feature>
<dbReference type="Proteomes" id="UP000325211">
    <property type="component" value="Chromosome"/>
</dbReference>
<dbReference type="InterPro" id="IPR051794">
    <property type="entry name" value="PG_Endopeptidase_C40"/>
</dbReference>
<dbReference type="InterPro" id="IPR038765">
    <property type="entry name" value="Papain-like_cys_pep_sf"/>
</dbReference>
<protein>
    <recommendedName>
        <fullName evidence="6">NlpC/P60 domain-containing protein</fullName>
    </recommendedName>
</protein>
<proteinExistence type="inferred from homology"/>
<comment type="similarity">
    <text evidence="1">Belongs to the peptidase C40 family.</text>
</comment>
<evidence type="ECO:0000256" key="5">
    <source>
        <dbReference type="SAM" id="SignalP"/>
    </source>
</evidence>